<dbReference type="GO" id="GO:0140097">
    <property type="term" value="F:catalytic activity, acting on DNA"/>
    <property type="evidence" value="ECO:0007669"/>
    <property type="project" value="UniProtKB-ARBA"/>
</dbReference>
<comment type="caution">
    <text evidence="10">The sequence shown here is derived from an EMBL/GenBank/DDBJ whole genome shotgun (WGS) entry which is preliminary data.</text>
</comment>
<keyword evidence="7" id="KW-0408">Iron</keyword>
<evidence type="ECO:0000256" key="1">
    <source>
        <dbReference type="ARBA" id="ARBA00001954"/>
    </source>
</evidence>
<protein>
    <submittedName>
        <fullName evidence="10">DNA repair protein</fullName>
    </submittedName>
</protein>
<dbReference type="GO" id="GO:0006307">
    <property type="term" value="P:DNA alkylation repair"/>
    <property type="evidence" value="ECO:0007669"/>
    <property type="project" value="InterPro"/>
</dbReference>
<evidence type="ECO:0000259" key="9">
    <source>
        <dbReference type="PROSITE" id="PS51471"/>
    </source>
</evidence>
<dbReference type="InterPro" id="IPR005123">
    <property type="entry name" value="Oxoglu/Fe-dep_dioxygenase_dom"/>
</dbReference>
<organism evidence="10 11">
    <name type="scientific">Vibrio furnissii</name>
    <dbReference type="NCBI Taxonomy" id="29494"/>
    <lineage>
        <taxon>Bacteria</taxon>
        <taxon>Pseudomonadati</taxon>
        <taxon>Pseudomonadota</taxon>
        <taxon>Gammaproteobacteria</taxon>
        <taxon>Vibrionales</taxon>
        <taxon>Vibrionaceae</taxon>
        <taxon>Vibrio</taxon>
    </lineage>
</organism>
<evidence type="ECO:0000256" key="2">
    <source>
        <dbReference type="ARBA" id="ARBA00022723"/>
    </source>
</evidence>
<evidence type="ECO:0000256" key="3">
    <source>
        <dbReference type="ARBA" id="ARBA00022763"/>
    </source>
</evidence>
<dbReference type="Proteomes" id="UP000051221">
    <property type="component" value="Unassembled WGS sequence"/>
</dbReference>
<dbReference type="RefSeq" id="WP_055465540.1">
    <property type="nucleotide sequence ID" value="NZ_CP046798.1"/>
</dbReference>
<dbReference type="AlphaFoldDB" id="A0A0Q2SHM0"/>
<dbReference type="FunFam" id="2.60.120.590:FF:000004">
    <property type="entry name" value="DNA oxidative demethylase ALKBH2"/>
    <property type="match status" value="1"/>
</dbReference>
<evidence type="ECO:0000256" key="8">
    <source>
        <dbReference type="ARBA" id="ARBA00023204"/>
    </source>
</evidence>
<sequence length="204" mass="23380">MESKTFSLFADEPQWLTLPNSRLLWVEHFLTEQEADHAYSVLTSELDWQQQAITLFGKSVLQPRLQAWYGEKAYTYSGLTMQPTPWTPLLAALKARCEAMAGCTFNSVLANLYRDGRDSMGWHQDNEPELGRQPVIASLSLGESRRFVLRHLHTKEKFELTLGHGSLLVMAGDTQHDWQHSLPKTARAKAPRINLTFRHIRDEC</sequence>
<keyword evidence="3" id="KW-0227">DNA damage</keyword>
<dbReference type="PANTHER" id="PTHR31212">
    <property type="entry name" value="ALPHA-KETOGLUTARATE-DEPENDENT DIOXYGENASE ALKB HOMOLOG 3"/>
    <property type="match status" value="1"/>
</dbReference>
<comment type="cofactor">
    <cofactor evidence="1">
        <name>Fe(2+)</name>
        <dbReference type="ChEBI" id="CHEBI:29033"/>
    </cofactor>
</comment>
<evidence type="ECO:0000256" key="7">
    <source>
        <dbReference type="ARBA" id="ARBA00023004"/>
    </source>
</evidence>
<dbReference type="GO" id="GO:0032451">
    <property type="term" value="F:demethylase activity"/>
    <property type="evidence" value="ECO:0007669"/>
    <property type="project" value="UniProtKB-ARBA"/>
</dbReference>
<dbReference type="InParanoid" id="A0A0Q2SHM0"/>
<evidence type="ECO:0000256" key="6">
    <source>
        <dbReference type="ARBA" id="ARBA00023002"/>
    </source>
</evidence>
<dbReference type="EMBL" id="LKHS01000004">
    <property type="protein sequence ID" value="KQH87187.1"/>
    <property type="molecule type" value="Genomic_DNA"/>
</dbReference>
<reference evidence="10 11" key="1">
    <citation type="submission" date="2015-08" db="EMBL/GenBank/DDBJ databases">
        <title>Antibacterial properties of a collection of Vibrionaceae strains.</title>
        <authorList>
            <person name="Giubergia S."/>
        </authorList>
    </citation>
    <scope>NUCLEOTIDE SEQUENCE [LARGE SCALE GENOMIC DNA]</scope>
    <source>
        <strain evidence="10 11">S0821</strain>
    </source>
</reference>
<dbReference type="PROSITE" id="PS51471">
    <property type="entry name" value="FE2OG_OXY"/>
    <property type="match status" value="1"/>
</dbReference>
<keyword evidence="11" id="KW-1185">Reference proteome</keyword>
<accession>A0A0Q2SHM0</accession>
<evidence type="ECO:0000256" key="4">
    <source>
        <dbReference type="ARBA" id="ARBA00022842"/>
    </source>
</evidence>
<keyword evidence="2" id="KW-0479">Metal-binding</keyword>
<dbReference type="InterPro" id="IPR032854">
    <property type="entry name" value="ALKBH3"/>
</dbReference>
<keyword evidence="6" id="KW-0560">Oxidoreductase</keyword>
<dbReference type="InterPro" id="IPR027450">
    <property type="entry name" value="AlkB-like"/>
</dbReference>
<gene>
    <name evidence="10" type="ORF">AMR76_05560</name>
</gene>
<dbReference type="PANTHER" id="PTHR31212:SF4">
    <property type="entry name" value="ALPHA-KETOGLUTARATE-DEPENDENT DIOXYGENASE ALKB HOMOLOG 3"/>
    <property type="match status" value="1"/>
</dbReference>
<dbReference type="GO" id="GO:0051213">
    <property type="term" value="F:dioxygenase activity"/>
    <property type="evidence" value="ECO:0007669"/>
    <property type="project" value="UniProtKB-KW"/>
</dbReference>
<evidence type="ECO:0000313" key="10">
    <source>
        <dbReference type="EMBL" id="KQH87187.1"/>
    </source>
</evidence>
<dbReference type="GO" id="GO:0016705">
    <property type="term" value="F:oxidoreductase activity, acting on paired donors, with incorporation or reduction of molecular oxygen"/>
    <property type="evidence" value="ECO:0007669"/>
    <property type="project" value="UniProtKB-ARBA"/>
</dbReference>
<feature type="domain" description="Fe2OG dioxygenase" evidence="9">
    <location>
        <begin position="104"/>
        <end position="201"/>
    </location>
</feature>
<keyword evidence="8" id="KW-0234">DNA repair</keyword>
<dbReference type="GO" id="GO:0016787">
    <property type="term" value="F:hydrolase activity"/>
    <property type="evidence" value="ECO:0007669"/>
    <property type="project" value="UniProtKB-ARBA"/>
</dbReference>
<name>A0A0Q2SHM0_VIBFU</name>
<keyword evidence="4" id="KW-0460">Magnesium</keyword>
<proteinExistence type="predicted"/>
<dbReference type="InterPro" id="IPR037151">
    <property type="entry name" value="AlkB-like_sf"/>
</dbReference>
<evidence type="ECO:0000313" key="11">
    <source>
        <dbReference type="Proteomes" id="UP000051221"/>
    </source>
</evidence>
<keyword evidence="5" id="KW-0223">Dioxygenase</keyword>
<dbReference type="SUPFAM" id="SSF51197">
    <property type="entry name" value="Clavaminate synthase-like"/>
    <property type="match status" value="1"/>
</dbReference>
<dbReference type="Pfam" id="PF13532">
    <property type="entry name" value="2OG-FeII_Oxy_2"/>
    <property type="match status" value="1"/>
</dbReference>
<dbReference type="GO" id="GO:0046872">
    <property type="term" value="F:metal ion binding"/>
    <property type="evidence" value="ECO:0007669"/>
    <property type="project" value="UniProtKB-KW"/>
</dbReference>
<dbReference type="Gene3D" id="2.60.120.590">
    <property type="entry name" value="Alpha-ketoglutarate-dependent dioxygenase AlkB-like"/>
    <property type="match status" value="1"/>
</dbReference>
<evidence type="ECO:0000256" key="5">
    <source>
        <dbReference type="ARBA" id="ARBA00022964"/>
    </source>
</evidence>